<sequence length="70" mass="8058">MAHATQLRRPTSLAVHRCTRARARWGRRWLPRRAAAYRPYAGWATSACACACADLSQTDRQTEVKRYRPV</sequence>
<dbReference type="EMBL" id="SPHZ02000005">
    <property type="protein sequence ID" value="KAF0920075.1"/>
    <property type="molecule type" value="Genomic_DNA"/>
</dbReference>
<accession>A0A6G1E4P3</accession>
<dbReference type="Proteomes" id="UP000479710">
    <property type="component" value="Unassembled WGS sequence"/>
</dbReference>
<evidence type="ECO:0000313" key="1">
    <source>
        <dbReference type="EMBL" id="KAF0920075.1"/>
    </source>
</evidence>
<evidence type="ECO:0000313" key="2">
    <source>
        <dbReference type="Proteomes" id="UP000479710"/>
    </source>
</evidence>
<gene>
    <name evidence="1" type="ORF">E2562_033326</name>
</gene>
<proteinExistence type="predicted"/>
<reference evidence="1 2" key="1">
    <citation type="submission" date="2019-11" db="EMBL/GenBank/DDBJ databases">
        <title>Whole genome sequence of Oryza granulata.</title>
        <authorList>
            <person name="Li W."/>
        </authorList>
    </citation>
    <scope>NUCLEOTIDE SEQUENCE [LARGE SCALE GENOMIC DNA]</scope>
    <source>
        <strain evidence="2">cv. Menghai</strain>
        <tissue evidence="1">Leaf</tissue>
    </source>
</reference>
<name>A0A6G1E4P3_9ORYZ</name>
<keyword evidence="2" id="KW-1185">Reference proteome</keyword>
<dbReference type="AlphaFoldDB" id="A0A6G1E4P3"/>
<protein>
    <submittedName>
        <fullName evidence="1">Uncharacterized protein</fullName>
    </submittedName>
</protein>
<comment type="caution">
    <text evidence="1">The sequence shown here is derived from an EMBL/GenBank/DDBJ whole genome shotgun (WGS) entry which is preliminary data.</text>
</comment>
<organism evidence="1 2">
    <name type="scientific">Oryza meyeriana var. granulata</name>
    <dbReference type="NCBI Taxonomy" id="110450"/>
    <lineage>
        <taxon>Eukaryota</taxon>
        <taxon>Viridiplantae</taxon>
        <taxon>Streptophyta</taxon>
        <taxon>Embryophyta</taxon>
        <taxon>Tracheophyta</taxon>
        <taxon>Spermatophyta</taxon>
        <taxon>Magnoliopsida</taxon>
        <taxon>Liliopsida</taxon>
        <taxon>Poales</taxon>
        <taxon>Poaceae</taxon>
        <taxon>BOP clade</taxon>
        <taxon>Oryzoideae</taxon>
        <taxon>Oryzeae</taxon>
        <taxon>Oryzinae</taxon>
        <taxon>Oryza</taxon>
        <taxon>Oryza meyeriana</taxon>
    </lineage>
</organism>